<proteinExistence type="predicted"/>
<dbReference type="EMBL" id="FQ311442">
    <property type="protein sequence ID" value="CBQ71250.1"/>
    <property type="molecule type" value="Genomic_DNA"/>
</dbReference>
<feature type="region of interest" description="Disordered" evidence="1">
    <location>
        <begin position="220"/>
        <end position="250"/>
    </location>
</feature>
<dbReference type="Proteomes" id="UP000008867">
    <property type="component" value="Chromosome 20"/>
</dbReference>
<dbReference type="eggNOG" id="ENOG502TD2P">
    <property type="taxonomic scope" value="Eukaryota"/>
</dbReference>
<gene>
    <name evidence="2" type="ORF">sr13613</name>
</gene>
<accession>E6ZVJ3</accession>
<dbReference type="AlphaFoldDB" id="E6ZVJ3"/>
<evidence type="ECO:0000313" key="3">
    <source>
        <dbReference type="Proteomes" id="UP000008867"/>
    </source>
</evidence>
<protein>
    <submittedName>
        <fullName evidence="2">Uncharacterized protein</fullName>
    </submittedName>
</protein>
<dbReference type="HOGENOM" id="CLU_073139_0_0_1"/>
<organism evidence="2 3">
    <name type="scientific">Sporisorium reilianum (strain SRZ2)</name>
    <name type="common">Maize head smut fungus</name>
    <dbReference type="NCBI Taxonomy" id="999809"/>
    <lineage>
        <taxon>Eukaryota</taxon>
        <taxon>Fungi</taxon>
        <taxon>Dikarya</taxon>
        <taxon>Basidiomycota</taxon>
        <taxon>Ustilaginomycotina</taxon>
        <taxon>Ustilaginomycetes</taxon>
        <taxon>Ustilaginales</taxon>
        <taxon>Ustilaginaceae</taxon>
        <taxon>Sporisorium</taxon>
    </lineage>
</organism>
<keyword evidence="3" id="KW-1185">Reference proteome</keyword>
<name>E6ZVJ3_SPORE</name>
<evidence type="ECO:0000256" key="1">
    <source>
        <dbReference type="SAM" id="MobiDB-lite"/>
    </source>
</evidence>
<sequence length="250" mass="27474">MNKRLDELKSQLADASAAGRATNAPRWLNKLLESVPGLPADAVPHNRPQHAQLQGKIAAASFHPAIEACLHLINFWFVPASNGGRGSTKDAESLILDACDDLPHNLQLTAHGHTDLVFLTSLAAKAASSNGNSDDWVKSEIERHHSTTTLAEDKIKLSQSAFDLDDLQLLYHRLAQTDSTQNTVRCLTQLELVWMLAAMAKDFGWREYTMADTVEALRVESTPAHQSSDETRKSKASNMVLNPGQGQRKF</sequence>
<dbReference type="OrthoDB" id="2306919at2759"/>
<dbReference type="VEuPathDB" id="FungiDB:sr13613"/>
<evidence type="ECO:0000313" key="2">
    <source>
        <dbReference type="EMBL" id="CBQ71250.1"/>
    </source>
</evidence>
<reference evidence="2 3" key="1">
    <citation type="journal article" date="2010" name="Science">
        <title>Pathogenicity determinants in smut fungi revealed by genome comparison.</title>
        <authorList>
            <person name="Schirawski J."/>
            <person name="Mannhaupt G."/>
            <person name="Muench K."/>
            <person name="Brefort T."/>
            <person name="Schipper K."/>
            <person name="Doehlemann G."/>
            <person name="Di Stasio M."/>
            <person name="Roessel N."/>
            <person name="Mendoza-Mendoza A."/>
            <person name="Pester D."/>
            <person name="Mueller O."/>
            <person name="Winterberg B."/>
            <person name="Meyer E."/>
            <person name="Ghareeb H."/>
            <person name="Wollenberg T."/>
            <person name="Muensterkoetter M."/>
            <person name="Wong P."/>
            <person name="Walter M."/>
            <person name="Stukenbrock E."/>
            <person name="Gueldener U."/>
            <person name="Kahmann R."/>
        </authorList>
    </citation>
    <scope>NUCLEOTIDE SEQUENCE [LARGE SCALE GENOMIC DNA]</scope>
    <source>
        <strain evidence="3">SRZ2</strain>
    </source>
</reference>